<accession>A0A1D7UXQ4</accession>
<sequence>MEDSGISKKSRVRQNRFYKGMRRRPFLVLGFVANRKMFSSKSVNSFRNRFLFLSLFFLIFSCSSGNQESSKENSKLEPKEDPCLEDRKKFCENQPSRRGITRECLSQNAFSLSPNCKAYLLQKGKIR</sequence>
<organism evidence="1 2">
    <name type="scientific">Leptospira tipperaryensis</name>
    <dbReference type="NCBI Taxonomy" id="2564040"/>
    <lineage>
        <taxon>Bacteria</taxon>
        <taxon>Pseudomonadati</taxon>
        <taxon>Spirochaetota</taxon>
        <taxon>Spirochaetia</taxon>
        <taxon>Leptospirales</taxon>
        <taxon>Leptospiraceae</taxon>
        <taxon>Leptospira</taxon>
    </lineage>
</organism>
<name>A0A1D7UXQ4_9LEPT</name>
<dbReference type="AlphaFoldDB" id="A0A1D7UXQ4"/>
<dbReference type="Proteomes" id="UP000094197">
    <property type="component" value="Chromosome 1"/>
</dbReference>
<reference evidence="1 2" key="1">
    <citation type="submission" date="2016-04" db="EMBL/GenBank/DDBJ databases">
        <title>Complete genome seqeunce of Leptospira alstonii serovar Room22.</title>
        <authorList>
            <person name="Nally J.E."/>
            <person name="Bayles D.O."/>
            <person name="Hurley D."/>
            <person name="Fanning S."/>
            <person name="McMahon B.J."/>
            <person name="Arent Z."/>
        </authorList>
    </citation>
    <scope>NUCLEOTIDE SEQUENCE [LARGE SCALE GENOMIC DNA]</scope>
    <source>
        <strain evidence="1 2">GWTS #1</strain>
    </source>
</reference>
<protein>
    <submittedName>
        <fullName evidence="1">Uncharacterized protein</fullName>
    </submittedName>
</protein>
<dbReference type="EMBL" id="CP015217">
    <property type="protein sequence ID" value="AOP34373.1"/>
    <property type="molecule type" value="Genomic_DNA"/>
</dbReference>
<evidence type="ECO:0000313" key="1">
    <source>
        <dbReference type="EMBL" id="AOP34373.1"/>
    </source>
</evidence>
<evidence type="ECO:0000313" key="2">
    <source>
        <dbReference type="Proteomes" id="UP000094197"/>
    </source>
</evidence>
<proteinExistence type="predicted"/>
<keyword evidence="2" id="KW-1185">Reference proteome</keyword>
<gene>
    <name evidence="1" type="ORF">A0128_11235</name>
</gene>
<dbReference type="KEGG" id="laj:A0128_11235"/>